<dbReference type="EMBL" id="CP002191">
    <property type="protein sequence ID" value="AFD24534.1"/>
    <property type="molecule type" value="Genomic_DNA"/>
</dbReference>
<dbReference type="PATRIC" id="fig|745776.4.peg.618"/>
<keyword evidence="15" id="KW-1185">Reference proteome</keyword>
<gene>
    <name evidence="14" type="primary">phrB</name>
    <name evidence="14" type="ordered locus">DGo_CA0607</name>
</gene>
<keyword evidence="7" id="KW-0274">FAD</keyword>
<keyword evidence="9" id="KW-0234">DNA repair</keyword>
<protein>
    <recommendedName>
        <fullName evidence="4">Deoxyribodipyrimidine photo-lyase</fullName>
        <ecNumber evidence="3">4.1.99.3</ecNumber>
    </recommendedName>
    <alternativeName>
        <fullName evidence="11">DNA photolyase</fullName>
    </alternativeName>
</protein>
<proteinExistence type="inferred from homology"/>
<dbReference type="eggNOG" id="COG0415">
    <property type="taxonomic scope" value="Bacteria"/>
</dbReference>
<comment type="cofactor">
    <cofactor evidence="1">
        <name>FAD</name>
        <dbReference type="ChEBI" id="CHEBI:57692"/>
    </cofactor>
</comment>
<sequence>MRVQRQWRDDLAAALKVSLVAVESEAVVPVRVASPKQEYAARTIRPKIHRLWQDYLVPLDTHDLAHRADDWDPGEAVDDPAALAARLPIDQSVGAGHETGGEAAALARLEEFIAHDLAHYHERRNDPTIDGSSRLSAYLHYGHLSPLTVALAALDHPGPGTDALLEELVVRRELSFNFCWYNPDYDRYEGVPDWARKTLEEHEDDPRPAHYTPEQLDRGETEDPYWNAAQRQMVQTGRMHNYMRMYWGKKLLEWSAGPREAHATMLALNNRYEQDGRDANSFVGVSWVLGLHDRPWARHPVFGTVRSMSASGLRRKFDMEAYVKAWVK</sequence>
<evidence type="ECO:0000256" key="3">
    <source>
        <dbReference type="ARBA" id="ARBA00013149"/>
    </source>
</evidence>
<comment type="catalytic activity">
    <reaction evidence="12">
        <text>cyclobutadipyrimidine (in DNA) = 2 pyrimidine residues (in DNA).</text>
        <dbReference type="EC" id="4.1.99.3"/>
    </reaction>
</comment>
<evidence type="ECO:0000256" key="6">
    <source>
        <dbReference type="ARBA" id="ARBA00022763"/>
    </source>
</evidence>
<evidence type="ECO:0000256" key="1">
    <source>
        <dbReference type="ARBA" id="ARBA00001974"/>
    </source>
</evidence>
<evidence type="ECO:0000256" key="5">
    <source>
        <dbReference type="ARBA" id="ARBA00022630"/>
    </source>
</evidence>
<organism evidence="14 15">
    <name type="scientific">Deinococcus gobiensis (strain DSM 21396 / JCM 16679 / CGMCC 1.7299 / I-0)</name>
    <dbReference type="NCBI Taxonomy" id="745776"/>
    <lineage>
        <taxon>Bacteria</taxon>
        <taxon>Thermotogati</taxon>
        <taxon>Deinococcota</taxon>
        <taxon>Deinococci</taxon>
        <taxon>Deinococcales</taxon>
        <taxon>Deinococcaceae</taxon>
        <taxon>Deinococcus</taxon>
    </lineage>
</organism>
<evidence type="ECO:0000256" key="2">
    <source>
        <dbReference type="ARBA" id="ARBA00006409"/>
    </source>
</evidence>
<evidence type="ECO:0000313" key="15">
    <source>
        <dbReference type="Proteomes" id="UP000007575"/>
    </source>
</evidence>
<dbReference type="EC" id="4.1.99.3" evidence="3"/>
<keyword evidence="8" id="KW-0238">DNA-binding</keyword>
<dbReference type="Gene3D" id="1.10.579.10">
    <property type="entry name" value="DNA Cyclobutane Dipyrimidine Photolyase, subunit A, domain 3"/>
    <property type="match status" value="1"/>
</dbReference>
<evidence type="ECO:0000256" key="4">
    <source>
        <dbReference type="ARBA" id="ARBA00014046"/>
    </source>
</evidence>
<keyword evidence="5" id="KW-0285">Flavoprotein</keyword>
<dbReference type="HOGENOM" id="CLU_026342_0_0_0"/>
<name>H8GWZ4_DEIGI</name>
<dbReference type="GO" id="GO:0003904">
    <property type="term" value="F:deoxyribodipyrimidine photo-lyase activity"/>
    <property type="evidence" value="ECO:0007669"/>
    <property type="project" value="UniProtKB-EC"/>
</dbReference>
<feature type="region of interest" description="Disordered" evidence="13">
    <location>
        <begin position="200"/>
        <end position="221"/>
    </location>
</feature>
<dbReference type="FunFam" id="1.10.579.10:FF:000002">
    <property type="entry name" value="Deoxyribodipyrimidine photolyase"/>
    <property type="match status" value="1"/>
</dbReference>
<dbReference type="PANTHER" id="PTHR10211">
    <property type="entry name" value="DEOXYRIBODIPYRIMIDINE PHOTOLYASE"/>
    <property type="match status" value="1"/>
</dbReference>
<keyword evidence="10 14" id="KW-0456">Lyase</keyword>
<dbReference type="PANTHER" id="PTHR10211:SF0">
    <property type="entry name" value="DEOXYRIBODIPYRIMIDINE PHOTO-LYASE"/>
    <property type="match status" value="1"/>
</dbReference>
<dbReference type="InterPro" id="IPR052219">
    <property type="entry name" value="Photolyase_Class-2"/>
</dbReference>
<dbReference type="STRING" id="745776.DGo_CA0607"/>
<evidence type="ECO:0000256" key="13">
    <source>
        <dbReference type="SAM" id="MobiDB-lite"/>
    </source>
</evidence>
<evidence type="ECO:0000256" key="7">
    <source>
        <dbReference type="ARBA" id="ARBA00022827"/>
    </source>
</evidence>
<dbReference type="AlphaFoldDB" id="H8GWZ4"/>
<reference evidence="14 15" key="1">
    <citation type="journal article" date="2012" name="PLoS ONE">
        <title>Genome sequence and transcriptome analysis of the radioresistant bacterium Deinococcus gobiensis: insights into the extreme environmental adaptations.</title>
        <authorList>
            <person name="Yuan M."/>
            <person name="Chen M."/>
            <person name="Zhang W."/>
            <person name="Lu W."/>
            <person name="Wang J."/>
            <person name="Yang M."/>
            <person name="Zhao P."/>
            <person name="Tang R."/>
            <person name="Li X."/>
            <person name="Hao Y."/>
            <person name="Zhou Z."/>
            <person name="Zhan Y."/>
            <person name="Yu H."/>
            <person name="Teng C."/>
            <person name="Yan Y."/>
            <person name="Ping S."/>
            <person name="Wang Y."/>
            <person name="Lin M."/>
        </authorList>
    </citation>
    <scope>NUCLEOTIDE SEQUENCE [LARGE SCALE GENOMIC DNA]</scope>
    <source>
        <strain evidence="14 15">I-0</strain>
    </source>
</reference>
<dbReference type="GO" id="GO:0003677">
    <property type="term" value="F:DNA binding"/>
    <property type="evidence" value="ECO:0007669"/>
    <property type="project" value="UniProtKB-KW"/>
</dbReference>
<keyword evidence="6" id="KW-0227">DNA damage</keyword>
<evidence type="ECO:0000256" key="11">
    <source>
        <dbReference type="ARBA" id="ARBA00031671"/>
    </source>
</evidence>
<dbReference type="KEGG" id="dgo:DGo_CA0607"/>
<dbReference type="Gene3D" id="1.25.40.80">
    <property type="match status" value="1"/>
</dbReference>
<evidence type="ECO:0000313" key="14">
    <source>
        <dbReference type="EMBL" id="AFD24534.1"/>
    </source>
</evidence>
<dbReference type="GO" id="GO:0000719">
    <property type="term" value="P:photoreactive repair"/>
    <property type="evidence" value="ECO:0007669"/>
    <property type="project" value="TreeGrafter"/>
</dbReference>
<evidence type="ECO:0000256" key="10">
    <source>
        <dbReference type="ARBA" id="ARBA00023239"/>
    </source>
</evidence>
<dbReference type="InterPro" id="IPR036134">
    <property type="entry name" value="Crypto/Photolyase_FAD-like_sf"/>
</dbReference>
<evidence type="ECO:0000256" key="9">
    <source>
        <dbReference type="ARBA" id="ARBA00023204"/>
    </source>
</evidence>
<evidence type="ECO:0000256" key="8">
    <source>
        <dbReference type="ARBA" id="ARBA00023125"/>
    </source>
</evidence>
<dbReference type="SUPFAM" id="SSF48173">
    <property type="entry name" value="Cryptochrome/photolyase FAD-binding domain"/>
    <property type="match status" value="1"/>
</dbReference>
<dbReference type="Proteomes" id="UP000007575">
    <property type="component" value="Chromosome"/>
</dbReference>
<evidence type="ECO:0000256" key="12">
    <source>
        <dbReference type="ARBA" id="ARBA00033999"/>
    </source>
</evidence>
<accession>H8GWZ4</accession>
<comment type="similarity">
    <text evidence="2">Belongs to the DNA photolyase class-2 family.</text>
</comment>